<dbReference type="EMBL" id="JAGGLV010000020">
    <property type="protein sequence ID" value="MBP2114832.1"/>
    <property type="molecule type" value="Genomic_DNA"/>
</dbReference>
<name>A0ABS4NXP7_9BACL</name>
<dbReference type="Proteomes" id="UP000773462">
    <property type="component" value="Unassembled WGS sequence"/>
</dbReference>
<keyword evidence="2" id="KW-1185">Reference proteome</keyword>
<evidence type="ECO:0000313" key="2">
    <source>
        <dbReference type="Proteomes" id="UP000773462"/>
    </source>
</evidence>
<comment type="caution">
    <text evidence="1">The sequence shown here is derived from an EMBL/GenBank/DDBJ whole genome shotgun (WGS) entry which is preliminary data.</text>
</comment>
<gene>
    <name evidence="1" type="ORF">J2Z70_005016</name>
</gene>
<protein>
    <submittedName>
        <fullName evidence="1">Uncharacterized protein</fullName>
    </submittedName>
</protein>
<sequence>MMLFIWGFIVVLIIGIIFGAKKGIKQGNELKEQTQSIGALQGVFAEHVEGLGIGSVECKIFRFSDRVLIDSSRQRFEIYLTQFRAAEVKSMQELIDKSKSVVGRAMIGTLLVPGLGTIVGGMSGIGNKKKTSHYMIFNFIDAHGELSAVTFQDTFAFGMKDFCQGLNHSLPTGESSVVRL</sequence>
<dbReference type="RefSeq" id="WP_209877593.1">
    <property type="nucleotide sequence ID" value="NZ_JAGGLV010000020.1"/>
</dbReference>
<reference evidence="1 2" key="1">
    <citation type="submission" date="2021-03" db="EMBL/GenBank/DDBJ databases">
        <title>Genomic Encyclopedia of Type Strains, Phase IV (KMG-IV): sequencing the most valuable type-strain genomes for metagenomic binning, comparative biology and taxonomic classification.</title>
        <authorList>
            <person name="Goeker M."/>
        </authorList>
    </citation>
    <scope>NUCLEOTIDE SEQUENCE [LARGE SCALE GENOMIC DNA]</scope>
    <source>
        <strain evidence="1 2">DSM 101953</strain>
    </source>
</reference>
<organism evidence="1 2">
    <name type="scientific">Paenibacillus silagei</name>
    <dbReference type="NCBI Taxonomy" id="1670801"/>
    <lineage>
        <taxon>Bacteria</taxon>
        <taxon>Bacillati</taxon>
        <taxon>Bacillota</taxon>
        <taxon>Bacilli</taxon>
        <taxon>Bacillales</taxon>
        <taxon>Paenibacillaceae</taxon>
        <taxon>Paenibacillus</taxon>
    </lineage>
</organism>
<accession>A0ABS4NXP7</accession>
<evidence type="ECO:0000313" key="1">
    <source>
        <dbReference type="EMBL" id="MBP2114832.1"/>
    </source>
</evidence>
<proteinExistence type="predicted"/>